<reference evidence="2 3" key="1">
    <citation type="submission" date="2013-02" db="EMBL/GenBank/DDBJ databases">
        <title>The Genome Annotation of Plasmodium falciparum MaliPS096_E11.</title>
        <authorList>
            <consortium name="The Broad Institute Genome Sequencing Platform"/>
            <consortium name="The Broad Institute Genome Sequencing Center for Infectious Disease"/>
            <person name="Neafsey D."/>
            <person name="Hoffman S."/>
            <person name="Volkman S."/>
            <person name="Rosenthal P."/>
            <person name="Walker B."/>
            <person name="Young S.K."/>
            <person name="Zeng Q."/>
            <person name="Gargeya S."/>
            <person name="Fitzgerald M."/>
            <person name="Haas B."/>
            <person name="Abouelleil A."/>
            <person name="Allen A.W."/>
            <person name="Alvarado L."/>
            <person name="Arachchi H.M."/>
            <person name="Berlin A.M."/>
            <person name="Chapman S.B."/>
            <person name="Gainer-Dewar J."/>
            <person name="Goldberg J."/>
            <person name="Griggs A."/>
            <person name="Gujja S."/>
            <person name="Hansen M."/>
            <person name="Howarth C."/>
            <person name="Imamovic A."/>
            <person name="Ireland A."/>
            <person name="Larimer J."/>
            <person name="McCowan C."/>
            <person name="Murphy C."/>
            <person name="Pearson M."/>
            <person name="Poon T.W."/>
            <person name="Priest M."/>
            <person name="Roberts A."/>
            <person name="Saif S."/>
            <person name="Shea T."/>
            <person name="Sisk P."/>
            <person name="Sykes S."/>
            <person name="Wortman J."/>
            <person name="Nusbaum C."/>
            <person name="Birren B."/>
        </authorList>
    </citation>
    <scope>NUCLEOTIDE SEQUENCE [LARGE SCALE GENOMIC DNA]</scope>
    <source>
        <strain evidence="2 3">MaliPS096_E11</strain>
    </source>
</reference>
<dbReference type="GO" id="GO:0009423">
    <property type="term" value="P:chorismate biosynthetic process"/>
    <property type="evidence" value="ECO:0007669"/>
    <property type="project" value="TreeGrafter"/>
</dbReference>
<feature type="compositionally biased region" description="Basic and acidic residues" evidence="1">
    <location>
        <begin position="2172"/>
        <end position="2199"/>
    </location>
</feature>
<dbReference type="Gene3D" id="3.40.50.300">
    <property type="entry name" value="P-loop containing nucleotide triphosphate hydrolases"/>
    <property type="match status" value="1"/>
</dbReference>
<feature type="region of interest" description="Disordered" evidence="1">
    <location>
        <begin position="1529"/>
        <end position="1567"/>
    </location>
</feature>
<evidence type="ECO:0000313" key="2">
    <source>
        <dbReference type="EMBL" id="ETW51780.1"/>
    </source>
</evidence>
<feature type="compositionally biased region" description="Acidic residues" evidence="1">
    <location>
        <begin position="2200"/>
        <end position="2211"/>
    </location>
</feature>
<name>A0A024WY43_PLAFA</name>
<dbReference type="InterPro" id="IPR027417">
    <property type="entry name" value="P-loop_NTPase"/>
</dbReference>
<dbReference type="EMBL" id="KI925479">
    <property type="protein sequence ID" value="ETW51780.1"/>
    <property type="molecule type" value="Genomic_DNA"/>
</dbReference>
<feature type="region of interest" description="Disordered" evidence="1">
    <location>
        <begin position="20"/>
        <end position="44"/>
    </location>
</feature>
<dbReference type="Pfam" id="PF01202">
    <property type="entry name" value="SKI"/>
    <property type="match status" value="1"/>
</dbReference>
<dbReference type="Gene3D" id="3.65.10.10">
    <property type="entry name" value="Enolpyruvate transferase domain"/>
    <property type="match status" value="3"/>
</dbReference>
<feature type="compositionally biased region" description="Low complexity" evidence="1">
    <location>
        <begin position="1944"/>
        <end position="1959"/>
    </location>
</feature>
<feature type="region of interest" description="Disordered" evidence="1">
    <location>
        <begin position="1927"/>
        <end position="1971"/>
    </location>
</feature>
<dbReference type="SUPFAM" id="SSF55205">
    <property type="entry name" value="EPT/RTPC-like"/>
    <property type="match status" value="1"/>
</dbReference>
<proteinExistence type="predicted"/>
<evidence type="ECO:0000256" key="1">
    <source>
        <dbReference type="SAM" id="MobiDB-lite"/>
    </source>
</evidence>
<accession>A0A024WY43</accession>
<feature type="region of interest" description="Disordered" evidence="1">
    <location>
        <begin position="839"/>
        <end position="919"/>
    </location>
</feature>
<dbReference type="PANTHER" id="PTHR21090">
    <property type="entry name" value="AROM/DEHYDROQUINATE SYNTHASE"/>
    <property type="match status" value="1"/>
</dbReference>
<feature type="compositionally biased region" description="Basic residues" evidence="1">
    <location>
        <begin position="224"/>
        <end position="242"/>
    </location>
</feature>
<feature type="region of interest" description="Disordered" evidence="1">
    <location>
        <begin position="1747"/>
        <end position="1771"/>
    </location>
</feature>
<dbReference type="Proteomes" id="UP000030699">
    <property type="component" value="Unassembled WGS sequence"/>
</dbReference>
<feature type="compositionally biased region" description="Low complexity" evidence="1">
    <location>
        <begin position="1531"/>
        <end position="1565"/>
    </location>
</feature>
<protein>
    <recommendedName>
        <fullName evidence="4">3-phosphoshikimate 1-carboxyvinyltransferase</fullName>
    </recommendedName>
</protein>
<sequence>MNNLNNQTCNKLINNYYNKKENNNDKNYHGNSHPQGNNNHQNKQNNILINRNTKETKPLKGIHTRLSTVNVGYGIKDAIGQIFKYKHKYNEYLNYGILCELRILYELNIIDLIYLLEVEEIMRRYNMKYEINETYLSLHIKDVIHNLYVSNYIVYLNYLVLFNPVHISKIKKNILIQIPMDIILKVLCPNVFISSYKKTNIININENSIYLIDSSDKENDRPMSSKRKRESKYKKVEKKKNSKEKCDKKITNEVTITNTELNNEGIKEETKELINEANNPSIKKDTTEFFLETNMKRKNILLPHTGNKSESIRVIYASCLSSNKIYLRNINMCYDVVVFIKILRDLHFPIMLKGRKIDKYIDNIINIQKKVYSEEMEKIDDEKRFTSVESINNSFNINNMENIFRIQNVSYLERVAILECKKYCKGEKKYKYNNFNKNHRIKKKKCNVCKCTEQEKKNLGKISKEYMTACIEHSSLSYFFLKKEKNVIIIEGNVDKSDTLFKNFVFKKKVILNVYNCGTVCRFILPLLCLYICKQNIKAQEENKTKIKYIILKGCKQMENVRIIHPLVNVLRKCFKYIKIKYLKKKHYLPISISIKKHILNITHHDIFLTKQIYVDNYYSSQFISSLLLISPFSKNNTKLCLNYKHSYKTKNMINNDYTNKYIINKQKNIFYNNIKNNIKYKIRYLYNISHQEKKKKKKLTFFKKYMLKKECLLKNSILNKLIIPHDCKKGTMILNQNIHLNEENKNDITTKNNNNNNNNNNNKVNNQICVQHKLPCDYTFYQNIKKEDYKQCGLFNTTSKAFIDMTLYVMRTWGIHIKVNHKGIYYVQKKEMYQLYDDNNNNNNNNKSDICLNRVNPNKCSSEKKTNNPNSSSILKKNKEKKKNQMDGKIVTNLVKGDNKEEEGNNNIIKNDDSASKGTNEHMMQRINDAETTQNNTLHKENKLCTTKDQNKIHTKINSKENEKVKKYYYYHINNDLGLYFYFLVGFIIKKKNCTISLKLNINNLNVKYKGNNIYKIKTVMYQKDIYNYYLLNILLLVGVKIYIRQHNKLNKESEYNVNSQNLIGSKSKSSKIYMVHFITSEISFNKKKILRPFYKIQKKINNKYKRIIMNQSAHINIKESKNNIISNNVEEKNSVTSNIVSNISSNNISPYYKSIKENNKMKKTNNCIEHILNNYKIKYNIYEKIYIKYETNNNHMLSFKIVIDAESFSDDFFSICILFSHFILSNINENIIFKIKNIHNQNIKESTRIYHVVFILKLFFHNLLFISCTNNSIYITKMLHPLQNIQFYRYKKNIRTNNQKIYNTNYIHNKYEKIQNFVNNSKYVINDMQSLYLYVDTQNDHRIIFMSTILSLIFKNIIIPKCDNVHKSFPLFFHYAKKYLHIYVQNGSNQFINTYNFQDVNNINLLHCTKKKRPQRGSTPDEKYKGGEIKGNDIIKESDIIKCNDIIKESDVVNKNEIVENMNIIIEKDEIKTDKYTEPIKYDNTSDAKSISTSTSVLSSESSNELSDCCMNKLTKENMEMNNVIITKNNNNDNNNENNENNENNDNNENNENNDNNNNNNNNVEVYYKPNYKINGLQNIINSCLNFICSKRKNIKNKIKNKIIKHKKNKIINHKKKKKNCNTRHRGNTQINNKLVLINITPYILRYPNNNKSSKKLSCTKEIKKKTFPRICESYDIKKNIDIHNVNKKNYKKIDDTLNVHKEEIDTSKQHTDEKICKKIQKYLYLDVKRKRYISLYMYNKKKGKDTNNKNIQKKKKKKKKKKEEEKKQISYNISSKHNSILNNRMKYNNIIDMYKRNNFIYKDDNYKRIYTYDEILENDINISYLIKQINILNVTIICGMRNVGKTFLSKKIENNIIIDIDEYILKDEIKFDKLSISDFRYYEYVTFISSLYLAFYILTFDRNLSAPKDQTGATIKHVDIRDEKINSKNQNKQTEYDNDINDNNNYNNSDNHNLLHNNKDNQHTSTKKKIQKKVSFSDVCEIYVDGPNFENKNYDDNIFYTYTNKGITFYNKKINDLFCKLRKKCIQEKQNGEHQMTNVTIVLGGGIIEFDKSKEVLKKLKNTILIKRDIDEIYDICINDNIKPKLNGNIKDIIHRRTILYDKLSNAFHFIIPSENMINKYIRHSEYNKYINRNELIVHSFLRFFNYPFFKKPLIGDIITNYKIDKNEKNDEKNDEKNNEKNDEKNNEKNDEKNGDNNDDNNDNNNEDENNKKKKKKKKNDCNHNHINNYYRVLYINLNNLRHFPYMNLLKEDYDIIHIKIYKYEQIKLLELAIFLIRSCTCKEYKIIVKLYPQYFFTYQEYIIKKKKHKKKSLKNKKKSNKKYEFDNYICENILHIFYKYKINIFELDNHFLKVAKKILSYKKENIFFIISKKEKIINKLKIQSDLYKLNIWQADIIKLSSSNQISLTECNLLENILYDFYVDTINQPANTLLFEKRLHNNDKNEQTHILYYNATDKCLFSFLYNNITHLSYNKRFLPIIKKNKMYGYLSNIKEDHTNQNIQSESYYTQSSYYNRVKPILFYTIIQNVKEKNDHQQTN</sequence>
<reference evidence="2 3" key="2">
    <citation type="submission" date="2013-02" db="EMBL/GenBank/DDBJ databases">
        <title>The Genome Sequence of Plasmodium falciparum MaliPS096_E11.</title>
        <authorList>
            <consortium name="The Broad Institute Genome Sequencing Platform"/>
            <consortium name="The Broad Institute Genome Sequencing Center for Infectious Disease"/>
            <person name="Neafsey D."/>
            <person name="Cheeseman I."/>
            <person name="Volkman S."/>
            <person name="Adams J."/>
            <person name="Walker B."/>
            <person name="Young S.K."/>
            <person name="Zeng Q."/>
            <person name="Gargeya S."/>
            <person name="Fitzgerald M."/>
            <person name="Haas B."/>
            <person name="Abouelleil A."/>
            <person name="Alvarado L."/>
            <person name="Arachchi H.M."/>
            <person name="Berlin A.M."/>
            <person name="Chapman S.B."/>
            <person name="Dewar J."/>
            <person name="Goldberg J."/>
            <person name="Griggs A."/>
            <person name="Gujja S."/>
            <person name="Hansen M."/>
            <person name="Howarth C."/>
            <person name="Imamovic A."/>
            <person name="Larimer J."/>
            <person name="McCowan C."/>
            <person name="Murphy C."/>
            <person name="Neiman D."/>
            <person name="Pearson M."/>
            <person name="Priest M."/>
            <person name="Roberts A."/>
            <person name="Saif S."/>
            <person name="Shea T."/>
            <person name="Sisk P."/>
            <person name="Sykes S."/>
            <person name="Wortman J."/>
            <person name="Nusbaum C."/>
            <person name="Birren B."/>
        </authorList>
    </citation>
    <scope>NUCLEOTIDE SEQUENCE [LARGE SCALE GENOMIC DNA]</scope>
    <source>
        <strain evidence="2 3">MaliPS096_E11</strain>
    </source>
</reference>
<dbReference type="InterPro" id="IPR031322">
    <property type="entry name" value="Shikimate/glucono_kinase"/>
</dbReference>
<dbReference type="GO" id="GO:0003866">
    <property type="term" value="F:3-phosphoshikimate 1-carboxyvinyltransferase activity"/>
    <property type="evidence" value="ECO:0007669"/>
    <property type="project" value="TreeGrafter"/>
</dbReference>
<dbReference type="InterPro" id="IPR013792">
    <property type="entry name" value="RNA3'P_cycl/enolpyr_Trfase_a/b"/>
</dbReference>
<dbReference type="OrthoDB" id="197068at2759"/>
<feature type="compositionally biased region" description="Basic residues" evidence="1">
    <location>
        <begin position="1754"/>
        <end position="1764"/>
    </location>
</feature>
<organism evidence="2 3">
    <name type="scientific">Plasmodium falciparum MaliPS096_E11</name>
    <dbReference type="NCBI Taxonomy" id="1036727"/>
    <lineage>
        <taxon>Eukaryota</taxon>
        <taxon>Sar</taxon>
        <taxon>Alveolata</taxon>
        <taxon>Apicomplexa</taxon>
        <taxon>Aconoidasida</taxon>
        <taxon>Haemosporida</taxon>
        <taxon>Plasmodiidae</taxon>
        <taxon>Plasmodium</taxon>
        <taxon>Plasmodium (Laverania)</taxon>
    </lineage>
</organism>
<dbReference type="InterPro" id="IPR036968">
    <property type="entry name" value="Enolpyruvate_Tfrase_sf"/>
</dbReference>
<feature type="region of interest" description="Disordered" evidence="1">
    <location>
        <begin position="2172"/>
        <end position="2226"/>
    </location>
</feature>
<evidence type="ECO:0008006" key="4">
    <source>
        <dbReference type="Google" id="ProtNLM"/>
    </source>
</evidence>
<dbReference type="PANTHER" id="PTHR21090:SF5">
    <property type="entry name" value="PENTAFUNCTIONAL AROM POLYPEPTIDE"/>
    <property type="match status" value="1"/>
</dbReference>
<gene>
    <name evidence="2" type="ORF">PFMALIP_00205</name>
</gene>
<feature type="region of interest" description="Disordered" evidence="1">
    <location>
        <begin position="215"/>
        <end position="244"/>
    </location>
</feature>
<evidence type="ECO:0000313" key="3">
    <source>
        <dbReference type="Proteomes" id="UP000030699"/>
    </source>
</evidence>